<comment type="subcellular location">
    <subcellularLocation>
        <location evidence="1 5">Cytoplasm</location>
    </subcellularLocation>
</comment>
<dbReference type="PANTHER" id="PTHR20982">
    <property type="entry name" value="RIBOSOME RECYCLING FACTOR"/>
    <property type="match status" value="1"/>
</dbReference>
<feature type="domain" description="Ribosome recycling factor" evidence="6">
    <location>
        <begin position="21"/>
        <end position="179"/>
    </location>
</feature>
<name>A0A8E2QYR1_9MOLU</name>
<dbReference type="Pfam" id="PF01765">
    <property type="entry name" value="RRF"/>
    <property type="match status" value="1"/>
</dbReference>
<dbReference type="InterPro" id="IPR002661">
    <property type="entry name" value="Ribosome_recyc_fac"/>
</dbReference>
<dbReference type="GO" id="GO:0006415">
    <property type="term" value="P:translational termination"/>
    <property type="evidence" value="ECO:0007669"/>
    <property type="project" value="UniProtKB-UniRule"/>
</dbReference>
<evidence type="ECO:0000313" key="8">
    <source>
        <dbReference type="Proteomes" id="UP000239010"/>
    </source>
</evidence>
<dbReference type="RefSeq" id="WP_181021039.1">
    <property type="nucleotide sequence ID" value="NZ_PHND01000001.1"/>
</dbReference>
<dbReference type="CDD" id="cd00520">
    <property type="entry name" value="RRF"/>
    <property type="match status" value="1"/>
</dbReference>
<dbReference type="Gene3D" id="3.30.1360.40">
    <property type="match status" value="1"/>
</dbReference>
<evidence type="ECO:0000313" key="7">
    <source>
        <dbReference type="EMBL" id="PPE04658.1"/>
    </source>
</evidence>
<keyword evidence="4 5" id="KW-0648">Protein biosynthesis</keyword>
<organism evidence="7 8">
    <name type="scientific">Entomoplasma ellychniae</name>
    <dbReference type="NCBI Taxonomy" id="2114"/>
    <lineage>
        <taxon>Bacteria</taxon>
        <taxon>Bacillati</taxon>
        <taxon>Mycoplasmatota</taxon>
        <taxon>Mollicutes</taxon>
        <taxon>Entomoplasmatales</taxon>
        <taxon>Entomoplasmataceae</taxon>
        <taxon>Entomoplasma</taxon>
    </lineage>
</organism>
<dbReference type="InterPro" id="IPR036191">
    <property type="entry name" value="RRF_sf"/>
</dbReference>
<sequence>MQELINKTEQSMKETISNWQTHIKTIRSGRANASMLDRVMVNYYGSLTPIAQTAAITTPEPQMILIKPWDKSLLHEIAAAIVKADLKLNPNEDGDVIRINIPPLTEEIRKDIVKSLNKELENFKIRIRNIRRDAIDTAKKNKDISEDLVRDFEKDIQVVTDKFIKQLEDISKDKEKDIMSL</sequence>
<dbReference type="SUPFAM" id="SSF55194">
    <property type="entry name" value="Ribosome recycling factor, RRF"/>
    <property type="match status" value="1"/>
</dbReference>
<evidence type="ECO:0000256" key="4">
    <source>
        <dbReference type="ARBA" id="ARBA00022917"/>
    </source>
</evidence>
<dbReference type="FunFam" id="3.30.1360.40:FF:000001">
    <property type="entry name" value="Ribosome-recycling factor"/>
    <property type="match status" value="1"/>
</dbReference>
<evidence type="ECO:0000256" key="3">
    <source>
        <dbReference type="ARBA" id="ARBA00022490"/>
    </source>
</evidence>
<protein>
    <recommendedName>
        <fullName evidence="5">Ribosome-recycling factor</fullName>
        <shortName evidence="5">RRF</shortName>
    </recommendedName>
    <alternativeName>
        <fullName evidence="5">Ribosome-releasing factor</fullName>
    </alternativeName>
</protein>
<proteinExistence type="inferred from homology"/>
<dbReference type="HAMAP" id="MF_00040">
    <property type="entry name" value="RRF"/>
    <property type="match status" value="1"/>
</dbReference>
<evidence type="ECO:0000256" key="1">
    <source>
        <dbReference type="ARBA" id="ARBA00004496"/>
    </source>
</evidence>
<keyword evidence="3 5" id="KW-0963">Cytoplasm</keyword>
<dbReference type="GO" id="GO:0043023">
    <property type="term" value="F:ribosomal large subunit binding"/>
    <property type="evidence" value="ECO:0007669"/>
    <property type="project" value="TreeGrafter"/>
</dbReference>
<gene>
    <name evidence="5 7" type="primary">frr</name>
    <name evidence="7" type="ORF">EELLY_v1c03380</name>
</gene>
<dbReference type="NCBIfam" id="TIGR00496">
    <property type="entry name" value="frr"/>
    <property type="match status" value="1"/>
</dbReference>
<dbReference type="GO" id="GO:0005737">
    <property type="term" value="C:cytoplasm"/>
    <property type="evidence" value="ECO:0007669"/>
    <property type="project" value="UniProtKB-SubCell"/>
</dbReference>
<dbReference type="EMBL" id="PHND01000001">
    <property type="protein sequence ID" value="PPE04658.1"/>
    <property type="molecule type" value="Genomic_DNA"/>
</dbReference>
<dbReference type="InterPro" id="IPR023584">
    <property type="entry name" value="Ribosome_recyc_fac_dom"/>
</dbReference>
<evidence type="ECO:0000256" key="5">
    <source>
        <dbReference type="HAMAP-Rule" id="MF_00040"/>
    </source>
</evidence>
<comment type="function">
    <text evidence="5">Responsible for the release of ribosomes from messenger RNA at the termination of protein biosynthesis. May increase the efficiency of translation by recycling ribosomes from one round of translation to another.</text>
</comment>
<evidence type="ECO:0000259" key="6">
    <source>
        <dbReference type="Pfam" id="PF01765"/>
    </source>
</evidence>
<accession>A0A8E2QYR1</accession>
<evidence type="ECO:0000256" key="2">
    <source>
        <dbReference type="ARBA" id="ARBA00005912"/>
    </source>
</evidence>
<dbReference type="Gene3D" id="1.10.132.20">
    <property type="entry name" value="Ribosome-recycling factor"/>
    <property type="match status" value="1"/>
</dbReference>
<keyword evidence="8" id="KW-1185">Reference proteome</keyword>
<comment type="similarity">
    <text evidence="2 5">Belongs to the RRF family.</text>
</comment>
<dbReference type="PANTHER" id="PTHR20982:SF3">
    <property type="entry name" value="MITOCHONDRIAL RIBOSOME RECYCLING FACTOR PSEUDO 1"/>
    <property type="match status" value="1"/>
</dbReference>
<dbReference type="Proteomes" id="UP000239010">
    <property type="component" value="Unassembled WGS sequence"/>
</dbReference>
<dbReference type="FunFam" id="1.10.132.20:FF:000001">
    <property type="entry name" value="Ribosome-recycling factor"/>
    <property type="match status" value="1"/>
</dbReference>
<comment type="caution">
    <text evidence="7">The sequence shown here is derived from an EMBL/GenBank/DDBJ whole genome shotgun (WGS) entry which is preliminary data.</text>
</comment>
<reference evidence="7 8" key="1">
    <citation type="submission" date="2017-11" db="EMBL/GenBank/DDBJ databases">
        <title>Genome sequence of Entomoplasma ellychniae ELCN-1 (ATCC 43707).</title>
        <authorList>
            <person name="Lo W.-S."/>
            <person name="Gasparich G.E."/>
            <person name="Kuo C.-H."/>
        </authorList>
    </citation>
    <scope>NUCLEOTIDE SEQUENCE [LARGE SCALE GENOMIC DNA]</scope>
    <source>
        <strain evidence="7 8">ELCN-1</strain>
    </source>
</reference>
<dbReference type="AlphaFoldDB" id="A0A8E2QYR1"/>